<feature type="repeat" description="ANK" evidence="1">
    <location>
        <begin position="355"/>
        <end position="387"/>
    </location>
</feature>
<evidence type="ECO:0000313" key="3">
    <source>
        <dbReference type="EMBL" id="KAL0979001.1"/>
    </source>
</evidence>
<feature type="repeat" description="ANK" evidence="1">
    <location>
        <begin position="289"/>
        <end position="321"/>
    </location>
</feature>
<name>A0ABD0X934_UMBPY</name>
<keyword evidence="1" id="KW-0040">ANK repeat</keyword>
<feature type="repeat" description="ANK" evidence="1">
    <location>
        <begin position="1233"/>
        <end position="1265"/>
    </location>
</feature>
<dbReference type="InterPro" id="IPR002110">
    <property type="entry name" value="Ankyrin_rpt"/>
</dbReference>
<dbReference type="PANTHER" id="PTHR24176">
    <property type="entry name" value="ANKYRIN REPEAT DOMAIN-CONTAINING PROTEIN 31-RELATED"/>
    <property type="match status" value="1"/>
</dbReference>
<evidence type="ECO:0000256" key="2">
    <source>
        <dbReference type="SAM" id="MobiDB-lite"/>
    </source>
</evidence>
<dbReference type="InterPro" id="IPR042334">
    <property type="entry name" value="ANKRD31"/>
</dbReference>
<dbReference type="Pfam" id="PF00023">
    <property type="entry name" value="Ank"/>
    <property type="match status" value="1"/>
</dbReference>
<feature type="compositionally biased region" description="Polar residues" evidence="2">
    <location>
        <begin position="1418"/>
        <end position="1438"/>
    </location>
</feature>
<reference evidence="3 4" key="1">
    <citation type="submission" date="2024-06" db="EMBL/GenBank/DDBJ databases">
        <authorList>
            <person name="Pan Q."/>
            <person name="Wen M."/>
            <person name="Jouanno E."/>
            <person name="Zahm M."/>
            <person name="Klopp C."/>
            <person name="Cabau C."/>
            <person name="Louis A."/>
            <person name="Berthelot C."/>
            <person name="Parey E."/>
            <person name="Roest Crollius H."/>
            <person name="Montfort J."/>
            <person name="Robinson-Rechavi M."/>
            <person name="Bouchez O."/>
            <person name="Lampietro C."/>
            <person name="Lopez Roques C."/>
            <person name="Donnadieu C."/>
            <person name="Postlethwait J."/>
            <person name="Bobe J."/>
            <person name="Verreycken H."/>
            <person name="Guiguen Y."/>
        </authorList>
    </citation>
    <scope>NUCLEOTIDE SEQUENCE [LARGE SCALE GENOMIC DNA]</scope>
    <source>
        <strain evidence="3">Up_M1</strain>
        <tissue evidence="3">Testis</tissue>
    </source>
</reference>
<dbReference type="InterPro" id="IPR036770">
    <property type="entry name" value="Ankyrin_rpt-contain_sf"/>
</dbReference>
<comment type="caution">
    <text evidence="3">The sequence shown here is derived from an EMBL/GenBank/DDBJ whole genome shotgun (WGS) entry which is preliminary data.</text>
</comment>
<evidence type="ECO:0000313" key="4">
    <source>
        <dbReference type="Proteomes" id="UP001557470"/>
    </source>
</evidence>
<dbReference type="PANTHER" id="PTHR24176:SF14">
    <property type="entry name" value="ANKYRIN REPEAT DOMAIN-CONTAINING PROTEIN 31"/>
    <property type="match status" value="1"/>
</dbReference>
<feature type="region of interest" description="Disordered" evidence="2">
    <location>
        <begin position="411"/>
        <end position="436"/>
    </location>
</feature>
<keyword evidence="4" id="KW-1185">Reference proteome</keyword>
<feature type="region of interest" description="Disordered" evidence="2">
    <location>
        <begin position="1132"/>
        <end position="1190"/>
    </location>
</feature>
<dbReference type="PROSITE" id="PS50297">
    <property type="entry name" value="ANK_REP_REGION"/>
    <property type="match status" value="6"/>
</dbReference>
<feature type="region of interest" description="Disordered" evidence="2">
    <location>
        <begin position="76"/>
        <end position="113"/>
    </location>
</feature>
<dbReference type="PRINTS" id="PR01415">
    <property type="entry name" value="ANKYRIN"/>
</dbReference>
<protein>
    <submittedName>
        <fullName evidence="3">Uncharacterized protein</fullName>
    </submittedName>
</protein>
<feature type="compositionally biased region" description="Basic and acidic residues" evidence="2">
    <location>
        <begin position="501"/>
        <end position="513"/>
    </location>
</feature>
<dbReference type="PROSITE" id="PS50088">
    <property type="entry name" value="ANK_REPEAT"/>
    <property type="match status" value="6"/>
</dbReference>
<feature type="region of interest" description="Disordered" evidence="2">
    <location>
        <begin position="463"/>
        <end position="546"/>
    </location>
</feature>
<dbReference type="Pfam" id="PF12796">
    <property type="entry name" value="Ank_2"/>
    <property type="match status" value="2"/>
</dbReference>
<dbReference type="EMBL" id="JAGEUA010000005">
    <property type="protein sequence ID" value="KAL0979001.1"/>
    <property type="molecule type" value="Genomic_DNA"/>
</dbReference>
<feature type="repeat" description="ANK" evidence="1">
    <location>
        <begin position="322"/>
        <end position="354"/>
    </location>
</feature>
<feature type="compositionally biased region" description="Polar residues" evidence="2">
    <location>
        <begin position="183"/>
        <end position="195"/>
    </location>
</feature>
<feature type="compositionally biased region" description="Polar residues" evidence="2">
    <location>
        <begin position="527"/>
        <end position="546"/>
    </location>
</feature>
<feature type="repeat" description="ANK" evidence="1">
    <location>
        <begin position="1266"/>
        <end position="1298"/>
    </location>
</feature>
<proteinExistence type="predicted"/>
<feature type="compositionally biased region" description="Polar residues" evidence="2">
    <location>
        <begin position="1145"/>
        <end position="1161"/>
    </location>
</feature>
<gene>
    <name evidence="3" type="ORF">UPYG_G00179160</name>
</gene>
<dbReference type="SUPFAM" id="SSF48403">
    <property type="entry name" value="Ankyrin repeat"/>
    <property type="match status" value="2"/>
</dbReference>
<feature type="region of interest" description="Disordered" evidence="2">
    <location>
        <begin position="1374"/>
        <end position="1438"/>
    </location>
</feature>
<feature type="region of interest" description="Disordered" evidence="2">
    <location>
        <begin position="584"/>
        <end position="639"/>
    </location>
</feature>
<dbReference type="Proteomes" id="UP001557470">
    <property type="component" value="Unassembled WGS sequence"/>
</dbReference>
<feature type="compositionally biased region" description="Basic and acidic residues" evidence="2">
    <location>
        <begin position="1388"/>
        <end position="1416"/>
    </location>
</feature>
<accession>A0ABD0X934</accession>
<sequence length="1924" mass="210537">MDTCAVSDIVNLSMVGDSEGEEERNLYLNRLMFEDVLVPYASHLSMLVVKISREGFSPEIGILPCSRRLDKQLQLTPEKMNSPYLSSTGDSSGGKGMDIEVNHEHDGEESKGINQTCCNPAAVSVVSDTAGNSPISSPTSTHLSEGSYSVNPWQKVGWLERADSQVATVAKTTSHREGKQRTCRTVAQRPSQCSGRSKKGTDTEPKKLTRKAMVKRQMQQRDGLRPVTSRTCRQTSQVDCHINKGGNKGNCLRSNRPGRMFQGVKQSPARSQPGRTVTPLSRLHRKNKYGETLLHVAAMQGDTKLVKEMLSQCLNVNMADYAGWTALHEAVSSGFYEISKDLIKAGALVNCAGADGTTPLHDAAMYGHIKIAKLLLKHGADPLLKNKEEQTAYSKTSDSCLIKLMERNIPQNKRKALSGQTRGPEVSPLIGPFQSTGAPAMKLRRMKAAQADQTNTETCNIHLDKSTTMPEASNAEQQRITSSKDQQSLTTCTNNQKKTTSKPETRSTEEQRRSTRRKNNNTDKQRSTTCKEQQRPSATCSEKQITHIQIVSPRSVTSVETPKEPEASSKAIVVFAGKEEAPKHNESFVGSSCSQKTLPFGKDGKQSTAPSMMRYLEGPQAEEPNPVHCTETSKPSRDENRITTKRKHILDLLLQSNPLDLDSVLLAAQTANVQALKKGKFNDSFESGLKDESTHFLLEASHFTRKKEQLNASQTWSQTEQKTKTVDWYSGHTDVAGSNVQHHSNVQAEETCQHTEQNTCLDTAVPLAGKNVTRNQNMSKVILLHRHAGLETEPVDSAIPGTVLDMKLVDVDVSSLTLSDSVLPVQHLSLSKAAVSLEDTDAVCVTGTLSACSGTQGEIGKVLGEEQCSVSLLVPHSDPKAPSYLHVPKQASVVEEKQCKPAEAPPAMDGDDNGFDTNSPSLLMAEEAHILAVTSTFTETNIDTPSNHITNQISKASQIVSDASFTASILRHSGLQLTENSLDRESSCAVVGRDEERCNFDYRHVGHDSLEDTRGLETSLVFDLKDDDVHSLADSDSTFVSELDHVEVTNDPNQVERRKEVVVEMTKVGPHSGPSISSVQVLLRDDSQTPVVDYKAHGTSCIAEESEWDGFGSTSTENYDSISLLPGLDHRQTKDGVKEDEPEISTRQISVGTITNACHSRSSQHKRKANGSNPKPGKKQAKLVNAKPKRWASINTSTRNSCTSGGAGTFSSSVGLVPGTKTLLKNVHRRNKMGETHLHLACKKGDLSLVKGLIEVGLNVNQIDNAGWTALHEASAAGFESVVQELLQAGADVNCRGLEGLTPLHDAAASGHYEVVKLLLQYGSNPCDRNTLGQTALDLACHDNIKNLLSNFNGPFLVPEQSCKASNQGFQCHNRGKSADPAGLGLDDLDRHRQSARHSDVPDKETGFREPGHRDQAGQPSDLQPCQEDSNSETNDSEAITKVLEEAERQLEEMLTWNLTELEDAAKLGESLSDIRRVLNEVLAKQQAEKDDLTRKYSIASDSFRHGILRDQLTSLASRQKKLLAILQKHSDFKLNLCTQKGQVLPQHTRAGHSQPYGSQDPPSLTTITSPVPSDMILSGSQEGSPTSPLFSCYGSHKICDKLEDGRQAARVVSLQTQQPTRPATTVRLPWTVTPEHNISTGKLTPVTLTKMFGGMIVPPQVVPPKPGLMKSNTQTASRYMLVSKPKTPPTAQFQAPPTMTPMSKMDILTQHKDNINNSDAVIPCCKEKKTCAPQVNIMDLGSNVSQQDMASDVEERRSLMWLIQKETIAPGEDALQLMWQGCEHQASLLPDGSIRDRVTCRAFQAPELWVAAIVGNNIPVSSTYAWDKVTYRHQPLSGYLLDTAGAATAPRKPDKITDPCGFSVNLQDVPNAAGQPTESPTVLRNIMQIKSIRWITDDELAPRHIIDLYWDNLTQADTDDWDF</sequence>
<feature type="region of interest" description="Disordered" evidence="2">
    <location>
        <begin position="172"/>
        <end position="206"/>
    </location>
</feature>
<dbReference type="SMART" id="SM00248">
    <property type="entry name" value="ANK"/>
    <property type="match status" value="6"/>
</dbReference>
<feature type="compositionally biased region" description="Polar residues" evidence="2">
    <location>
        <begin position="466"/>
        <end position="498"/>
    </location>
</feature>
<dbReference type="Gene3D" id="1.25.40.20">
    <property type="entry name" value="Ankyrin repeat-containing domain"/>
    <property type="match status" value="3"/>
</dbReference>
<evidence type="ECO:0000256" key="1">
    <source>
        <dbReference type="PROSITE-ProRule" id="PRU00023"/>
    </source>
</evidence>
<feature type="compositionally biased region" description="Basic and acidic residues" evidence="2">
    <location>
        <begin position="97"/>
        <end position="111"/>
    </location>
</feature>
<organism evidence="3 4">
    <name type="scientific">Umbra pygmaea</name>
    <name type="common">Eastern mudminnow</name>
    <dbReference type="NCBI Taxonomy" id="75934"/>
    <lineage>
        <taxon>Eukaryota</taxon>
        <taxon>Metazoa</taxon>
        <taxon>Chordata</taxon>
        <taxon>Craniata</taxon>
        <taxon>Vertebrata</taxon>
        <taxon>Euteleostomi</taxon>
        <taxon>Actinopterygii</taxon>
        <taxon>Neopterygii</taxon>
        <taxon>Teleostei</taxon>
        <taxon>Protacanthopterygii</taxon>
        <taxon>Esociformes</taxon>
        <taxon>Umbridae</taxon>
        <taxon>Umbra</taxon>
    </lineage>
</organism>
<feature type="compositionally biased region" description="Polar residues" evidence="2">
    <location>
        <begin position="588"/>
        <end position="597"/>
    </location>
</feature>
<feature type="repeat" description="ANK" evidence="1">
    <location>
        <begin position="1299"/>
        <end position="1331"/>
    </location>
</feature>